<dbReference type="AlphaFoldDB" id="A0A7C8REP0"/>
<comment type="caution">
    <text evidence="1">The sequence shown here is derived from an EMBL/GenBank/DDBJ whole genome shotgun (WGS) entry which is preliminary data.</text>
</comment>
<reference evidence="1 2" key="1">
    <citation type="submission" date="2020-01" db="EMBL/GenBank/DDBJ databases">
        <authorList>
            <person name="Palmer J.M."/>
        </authorList>
    </citation>
    <scope>NUCLEOTIDE SEQUENCE [LARGE SCALE GENOMIC DNA]</scope>
    <source>
        <strain evidence="1 2">TWF970</strain>
    </source>
</reference>
<dbReference type="EMBL" id="JAABOJ010000009">
    <property type="protein sequence ID" value="KAF3284182.1"/>
    <property type="molecule type" value="Genomic_DNA"/>
</dbReference>
<proteinExistence type="predicted"/>
<name>A0A7C8REP0_ORBOL</name>
<protein>
    <submittedName>
        <fullName evidence="1">Uncharacterized protein</fullName>
    </submittedName>
</protein>
<evidence type="ECO:0000313" key="2">
    <source>
        <dbReference type="Proteomes" id="UP000474640"/>
    </source>
</evidence>
<organism evidence="1 2">
    <name type="scientific">Orbilia oligospora</name>
    <name type="common">Nematode-trapping fungus</name>
    <name type="synonym">Arthrobotrys oligospora</name>
    <dbReference type="NCBI Taxonomy" id="2813651"/>
    <lineage>
        <taxon>Eukaryota</taxon>
        <taxon>Fungi</taxon>
        <taxon>Dikarya</taxon>
        <taxon>Ascomycota</taxon>
        <taxon>Pezizomycotina</taxon>
        <taxon>Orbiliomycetes</taxon>
        <taxon>Orbiliales</taxon>
        <taxon>Orbiliaceae</taxon>
        <taxon>Orbilia</taxon>
    </lineage>
</organism>
<dbReference type="Proteomes" id="UP000474640">
    <property type="component" value="Unassembled WGS sequence"/>
</dbReference>
<accession>A0A7C8REP0</accession>
<sequence>MAASLAVQHGMHGRMGWSHWRDFEFDPTGSSPNLEPSLFAIVISPRLTYALTAALQADRQARNQVSFVSLRFLYNPYQTFGRVGVVPVYSSYQPLFEDSTGRYNRRGL</sequence>
<gene>
    <name evidence="1" type="ORF">TWF970_011401</name>
</gene>
<evidence type="ECO:0000313" key="1">
    <source>
        <dbReference type="EMBL" id="KAF3284182.1"/>
    </source>
</evidence>